<evidence type="ECO:0000313" key="2">
    <source>
        <dbReference type="Proteomes" id="UP000516117"/>
    </source>
</evidence>
<dbReference type="AlphaFoldDB" id="A0A7H0H2R4"/>
<protein>
    <submittedName>
        <fullName evidence="1">Uncharacterized protein</fullName>
    </submittedName>
</protein>
<reference evidence="1 2" key="1">
    <citation type="submission" date="2020-08" db="EMBL/GenBank/DDBJ databases">
        <title>Genome sequence of Tessaracoccus defluvii JCM 17540T.</title>
        <authorList>
            <person name="Hyun D.-W."/>
            <person name="Bae J.-W."/>
        </authorList>
    </citation>
    <scope>NUCLEOTIDE SEQUENCE [LARGE SCALE GENOMIC DNA]</scope>
    <source>
        <strain evidence="1 2">JCM 17540</strain>
    </source>
</reference>
<dbReference type="RefSeq" id="WP_187719966.1">
    <property type="nucleotide sequence ID" value="NZ_BAABBL010000018.1"/>
</dbReference>
<sequence length="140" mass="15330">MAEQPPEPENRHLLGWGEVQWERLATAAAGLTCAWADYDGFHIGHCPPTAPPYSHIWGWSRDGSVLMRGRINGTNVTVGWLHADSDADGEPVACVARPLIPWEEGHQRINPRLAESTSMPSSMMAVDVLDGMPSTFIGAW</sequence>
<evidence type="ECO:0000313" key="1">
    <source>
        <dbReference type="EMBL" id="QNP54830.1"/>
    </source>
</evidence>
<dbReference type="KEGG" id="tdf:H9L22_11010"/>
<gene>
    <name evidence="1" type="ORF">H9L22_11010</name>
</gene>
<accession>A0A7H0H2R4</accession>
<organism evidence="1 2">
    <name type="scientific">Tessaracoccus defluvii</name>
    <dbReference type="NCBI Taxonomy" id="1285901"/>
    <lineage>
        <taxon>Bacteria</taxon>
        <taxon>Bacillati</taxon>
        <taxon>Actinomycetota</taxon>
        <taxon>Actinomycetes</taxon>
        <taxon>Propionibacteriales</taxon>
        <taxon>Propionibacteriaceae</taxon>
        <taxon>Tessaracoccus</taxon>
    </lineage>
</organism>
<name>A0A7H0H2R4_9ACTN</name>
<dbReference type="EMBL" id="CP060789">
    <property type="protein sequence ID" value="QNP54830.1"/>
    <property type="molecule type" value="Genomic_DNA"/>
</dbReference>
<proteinExistence type="predicted"/>
<dbReference type="Proteomes" id="UP000516117">
    <property type="component" value="Chromosome"/>
</dbReference>
<keyword evidence="2" id="KW-1185">Reference proteome</keyword>